<keyword evidence="3" id="KW-1185">Reference proteome</keyword>
<dbReference type="RefSeq" id="WP_341371764.1">
    <property type="nucleotide sequence ID" value="NZ_JBBPCO010000015.1"/>
</dbReference>
<organism evidence="2 3">
    <name type="scientific">Thermithiobacillus plumbiphilus</name>
    <dbReference type="NCBI Taxonomy" id="1729899"/>
    <lineage>
        <taxon>Bacteria</taxon>
        <taxon>Pseudomonadati</taxon>
        <taxon>Pseudomonadota</taxon>
        <taxon>Acidithiobacillia</taxon>
        <taxon>Acidithiobacillales</taxon>
        <taxon>Thermithiobacillaceae</taxon>
        <taxon>Thermithiobacillus</taxon>
    </lineage>
</organism>
<evidence type="ECO:0000313" key="2">
    <source>
        <dbReference type="EMBL" id="MEK8090708.1"/>
    </source>
</evidence>
<gene>
    <name evidence="2" type="ORF">WOB96_13200</name>
</gene>
<keyword evidence="2" id="KW-0449">Lipoprotein</keyword>
<evidence type="ECO:0000259" key="1">
    <source>
        <dbReference type="Pfam" id="PF03886"/>
    </source>
</evidence>
<dbReference type="Proteomes" id="UP001446205">
    <property type="component" value="Unassembled WGS sequence"/>
</dbReference>
<accession>A0ABU9DDB3</accession>
<evidence type="ECO:0000313" key="3">
    <source>
        <dbReference type="Proteomes" id="UP001446205"/>
    </source>
</evidence>
<dbReference type="PROSITE" id="PS51257">
    <property type="entry name" value="PROKAR_LIPOPROTEIN"/>
    <property type="match status" value="1"/>
</dbReference>
<proteinExistence type="predicted"/>
<dbReference type="InterPro" id="IPR005586">
    <property type="entry name" value="ABC_trans_aux"/>
</dbReference>
<dbReference type="SUPFAM" id="SSF159594">
    <property type="entry name" value="XCC0632-like"/>
    <property type="match status" value="1"/>
</dbReference>
<dbReference type="EMBL" id="JBBPCO010000015">
    <property type="protein sequence ID" value="MEK8090708.1"/>
    <property type="molecule type" value="Genomic_DNA"/>
</dbReference>
<name>A0ABU9DDB3_9PROT</name>
<sequence length="220" mass="24049">MRYPLLTALLATTCLIQGCTSIRPPAEATMVREYSLSGLQPSARPTGQKRFPVVLLVSTAEAPSWFQNPSLYYRLAYRDGRVLQPYARSRWVGPAAELLTQRLHAYLAASGLFKAVLGPEDGARVDYALRVTLEDFSQVFQSPDTSFGHVRARLTLVELASQRVVAQQVFEQEVQAPSADARGGVIALDQASAILVEAVNGWLADLGPEQLRPQPGPDQT</sequence>
<feature type="domain" description="ABC-type transport auxiliary lipoprotein component" evidence="1">
    <location>
        <begin position="34"/>
        <end position="199"/>
    </location>
</feature>
<reference evidence="2 3" key="1">
    <citation type="submission" date="2024-04" db="EMBL/GenBank/DDBJ databases">
        <authorList>
            <person name="Abashina T."/>
            <person name="Shaikin A."/>
        </authorList>
    </citation>
    <scope>NUCLEOTIDE SEQUENCE [LARGE SCALE GENOMIC DNA]</scope>
    <source>
        <strain evidence="2 3">AAFK</strain>
    </source>
</reference>
<dbReference type="Gene3D" id="3.40.50.10610">
    <property type="entry name" value="ABC-type transport auxiliary lipoprotein component"/>
    <property type="match status" value="1"/>
</dbReference>
<comment type="caution">
    <text evidence="2">The sequence shown here is derived from an EMBL/GenBank/DDBJ whole genome shotgun (WGS) entry which is preliminary data.</text>
</comment>
<dbReference type="Pfam" id="PF03886">
    <property type="entry name" value="ABC_trans_aux"/>
    <property type="match status" value="1"/>
</dbReference>
<protein>
    <submittedName>
        <fullName evidence="2">ABC-type transport auxiliary lipoprotein family protein</fullName>
    </submittedName>
</protein>